<feature type="signal peptide" evidence="12">
    <location>
        <begin position="1"/>
        <end position="19"/>
    </location>
</feature>
<dbReference type="GO" id="GO:0005615">
    <property type="term" value="C:extracellular space"/>
    <property type="evidence" value="ECO:0007669"/>
    <property type="project" value="TreeGrafter"/>
</dbReference>
<dbReference type="CDD" id="cd09603">
    <property type="entry name" value="M1_APN_like"/>
    <property type="match status" value="1"/>
</dbReference>
<dbReference type="GO" id="GO:0042277">
    <property type="term" value="F:peptide binding"/>
    <property type="evidence" value="ECO:0007669"/>
    <property type="project" value="TreeGrafter"/>
</dbReference>
<dbReference type="SUPFAM" id="SSF55486">
    <property type="entry name" value="Metalloproteases ('zincins'), catalytic domain"/>
    <property type="match status" value="1"/>
</dbReference>
<dbReference type="Pfam" id="PF18962">
    <property type="entry name" value="Por_Secre_tail"/>
    <property type="match status" value="1"/>
</dbReference>
<evidence type="ECO:0000256" key="5">
    <source>
        <dbReference type="ARBA" id="ARBA00015611"/>
    </source>
</evidence>
<keyword evidence="12" id="KW-0732">Signal</keyword>
<proteinExistence type="inferred from homology"/>
<reference evidence="16 17" key="1">
    <citation type="submission" date="2019-10" db="EMBL/GenBank/DDBJ databases">
        <title>Rudanella paleaurantiibacter sp. nov., isolated from sludge.</title>
        <authorList>
            <person name="Xu S.Q."/>
        </authorList>
    </citation>
    <scope>NUCLEOTIDE SEQUENCE [LARGE SCALE GENOMIC DNA]</scope>
    <source>
        <strain evidence="16 17">HX-22-17</strain>
    </source>
</reference>
<organism evidence="16 17">
    <name type="scientific">Rudanella paleaurantiibacter</name>
    <dbReference type="NCBI Taxonomy" id="2614655"/>
    <lineage>
        <taxon>Bacteria</taxon>
        <taxon>Pseudomonadati</taxon>
        <taxon>Bacteroidota</taxon>
        <taxon>Cytophagia</taxon>
        <taxon>Cytophagales</taxon>
        <taxon>Cytophagaceae</taxon>
        <taxon>Rudanella</taxon>
    </lineage>
</organism>
<dbReference type="InterPro" id="IPR027268">
    <property type="entry name" value="Peptidase_M4/M1_CTD_sf"/>
</dbReference>
<feature type="domain" description="Secretion system C-terminal sorting" evidence="15">
    <location>
        <begin position="588"/>
        <end position="659"/>
    </location>
</feature>
<dbReference type="InterPro" id="IPR001930">
    <property type="entry name" value="Peptidase_M1"/>
</dbReference>
<evidence type="ECO:0000256" key="7">
    <source>
        <dbReference type="ARBA" id="ARBA00022670"/>
    </source>
</evidence>
<dbReference type="InterPro" id="IPR050344">
    <property type="entry name" value="Peptidase_M1_aminopeptidases"/>
</dbReference>
<comment type="catalytic activity">
    <reaction evidence="1">
        <text>Release of an N-terminal amino acid, Xaa-|-Yaa- from a peptide, amide or arylamide. Xaa is preferably Ala, but may be most amino acids including Pro (slow action). When a terminal hydrophobic residue is followed by a prolyl residue, the two may be released as an intact Xaa-Pro dipeptide.</text>
        <dbReference type="EC" id="3.4.11.2"/>
    </reaction>
</comment>
<dbReference type="InterPro" id="IPR014782">
    <property type="entry name" value="Peptidase_M1_dom"/>
</dbReference>
<gene>
    <name evidence="16" type="ORF">F5984_14655</name>
</gene>
<feature type="chain" id="PRO_5029754159" description="Aminopeptidase N" evidence="12">
    <location>
        <begin position="20"/>
        <end position="666"/>
    </location>
</feature>
<evidence type="ECO:0000256" key="3">
    <source>
        <dbReference type="ARBA" id="ARBA00010136"/>
    </source>
</evidence>
<keyword evidence="11" id="KW-0482">Metalloprotease</keyword>
<protein>
    <recommendedName>
        <fullName evidence="5">Aminopeptidase N</fullName>
        <ecNumber evidence="4">3.4.11.2</ecNumber>
    </recommendedName>
</protein>
<dbReference type="EC" id="3.4.11.2" evidence="4"/>
<dbReference type="InterPro" id="IPR042097">
    <property type="entry name" value="Aminopeptidase_N-like_N_sf"/>
</dbReference>
<dbReference type="Pfam" id="PF17900">
    <property type="entry name" value="Peptidase_M1_N"/>
    <property type="match status" value="1"/>
</dbReference>
<evidence type="ECO:0000256" key="1">
    <source>
        <dbReference type="ARBA" id="ARBA00000098"/>
    </source>
</evidence>
<dbReference type="Pfam" id="PF01433">
    <property type="entry name" value="Peptidase_M1"/>
    <property type="match status" value="1"/>
</dbReference>
<name>A0A7J5TZ19_9BACT</name>
<evidence type="ECO:0000313" key="16">
    <source>
        <dbReference type="EMBL" id="KAB7730389.1"/>
    </source>
</evidence>
<evidence type="ECO:0000259" key="13">
    <source>
        <dbReference type="Pfam" id="PF01433"/>
    </source>
</evidence>
<evidence type="ECO:0000256" key="10">
    <source>
        <dbReference type="ARBA" id="ARBA00022833"/>
    </source>
</evidence>
<feature type="domain" description="Peptidase M1 membrane alanine aminopeptidase" evidence="13">
    <location>
        <begin position="331"/>
        <end position="478"/>
    </location>
</feature>
<dbReference type="GO" id="GO:0043171">
    <property type="term" value="P:peptide catabolic process"/>
    <property type="evidence" value="ECO:0007669"/>
    <property type="project" value="TreeGrafter"/>
</dbReference>
<dbReference type="PANTHER" id="PTHR11533:SF174">
    <property type="entry name" value="PUROMYCIN-SENSITIVE AMINOPEPTIDASE-RELATED"/>
    <property type="match status" value="1"/>
</dbReference>
<evidence type="ECO:0000256" key="4">
    <source>
        <dbReference type="ARBA" id="ARBA00012564"/>
    </source>
</evidence>
<dbReference type="Gene3D" id="1.10.390.10">
    <property type="entry name" value="Neutral Protease Domain 2"/>
    <property type="match status" value="1"/>
</dbReference>
<keyword evidence="8" id="KW-0479">Metal-binding</keyword>
<evidence type="ECO:0000256" key="9">
    <source>
        <dbReference type="ARBA" id="ARBA00022801"/>
    </source>
</evidence>
<keyword evidence="17" id="KW-1185">Reference proteome</keyword>
<dbReference type="GO" id="GO:0005737">
    <property type="term" value="C:cytoplasm"/>
    <property type="evidence" value="ECO:0007669"/>
    <property type="project" value="TreeGrafter"/>
</dbReference>
<feature type="domain" description="Aminopeptidase N-like N-terminal" evidence="14">
    <location>
        <begin position="69"/>
        <end position="245"/>
    </location>
</feature>
<dbReference type="AlphaFoldDB" id="A0A7J5TZ19"/>
<evidence type="ECO:0000259" key="15">
    <source>
        <dbReference type="Pfam" id="PF18962"/>
    </source>
</evidence>
<evidence type="ECO:0000259" key="14">
    <source>
        <dbReference type="Pfam" id="PF17900"/>
    </source>
</evidence>
<dbReference type="EMBL" id="WELI01000005">
    <property type="protein sequence ID" value="KAB7730389.1"/>
    <property type="molecule type" value="Genomic_DNA"/>
</dbReference>
<accession>A0A7J5TZ19</accession>
<dbReference type="PRINTS" id="PR00756">
    <property type="entry name" value="ALADIPTASE"/>
</dbReference>
<comment type="similarity">
    <text evidence="3">Belongs to the peptidase M1 family.</text>
</comment>
<dbReference type="Proteomes" id="UP000488299">
    <property type="component" value="Unassembled WGS sequence"/>
</dbReference>
<keyword evidence="10" id="KW-0862">Zinc</keyword>
<keyword evidence="6" id="KW-0031">Aminopeptidase</keyword>
<sequence>MKQLFTLLFVLGSYLTALAQLTEGIDACQSTKVRYFGKWFADAQARQASVADYQSGAAYPGDPTIDITYYGLALRLTHTPAYLNGAATLSLKATTANLGQFFLDLSPQHRVDSVKSGGQKLAFTRTTDRVQISLPQPLSVGQSLTLTVYYQGNPASLNGFGSFAFATHGPTNAPVIWTLSEPYGAKDWFPCKDTPADKADSSAVSITAARQFVSVSNGRLVSTTENPDSTRTYHWRNSYPIAQYLISLAMTNYERYDTPFATNGQTMPVTHYIYPETLPSIRPNLDVTPRMLALFSDLFGPYPFLREKYGHAQFGWGGGMEHQTISSMGGWTSSLIAHELAHQWFGDKITCRDWQNIWLNEGFASYAEALYAQSATGQAAYTATMNTFMSRARNATGTLYVQNIDNVNTIFDSNRSYAKGATVLHMLRGVLGDAAFFKAIRAYAADPTVAYGTAVTEDLQRIVETSSGRKLDYFFRQWVYGEGHPAYTVAWSNSPQANSSGVRVRIQQAPRSSSPGSFTMPVQLRVQSSAGDTLLTVFNDQADQYFTLPAKGTPTGVVLDPDNWILKTVTSTTLVTGNEPSAESTLVVFPNPASDQLSIRFTAPQAGRASIHLYSSLGQSVLQFTSVPVRAGEQTLSVPLGHTPPGRYVLTLETPTGRQSTAVWIR</sequence>
<dbReference type="RefSeq" id="WP_152124975.1">
    <property type="nucleotide sequence ID" value="NZ_WELI01000005.1"/>
</dbReference>
<dbReference type="GO" id="GO:0008270">
    <property type="term" value="F:zinc ion binding"/>
    <property type="evidence" value="ECO:0007669"/>
    <property type="project" value="InterPro"/>
</dbReference>
<comment type="caution">
    <text evidence="16">The sequence shown here is derived from an EMBL/GenBank/DDBJ whole genome shotgun (WGS) entry which is preliminary data.</text>
</comment>
<evidence type="ECO:0000256" key="11">
    <source>
        <dbReference type="ARBA" id="ARBA00023049"/>
    </source>
</evidence>
<dbReference type="GO" id="GO:0070006">
    <property type="term" value="F:metalloaminopeptidase activity"/>
    <property type="evidence" value="ECO:0007669"/>
    <property type="project" value="TreeGrafter"/>
</dbReference>
<comment type="cofactor">
    <cofactor evidence="2">
        <name>Zn(2+)</name>
        <dbReference type="ChEBI" id="CHEBI:29105"/>
    </cofactor>
</comment>
<evidence type="ECO:0000256" key="6">
    <source>
        <dbReference type="ARBA" id="ARBA00022438"/>
    </source>
</evidence>
<keyword evidence="9" id="KW-0378">Hydrolase</keyword>
<evidence type="ECO:0000256" key="2">
    <source>
        <dbReference type="ARBA" id="ARBA00001947"/>
    </source>
</evidence>
<evidence type="ECO:0000256" key="12">
    <source>
        <dbReference type="SAM" id="SignalP"/>
    </source>
</evidence>
<dbReference type="GO" id="GO:0016285">
    <property type="term" value="F:alanyl aminopeptidase activity"/>
    <property type="evidence" value="ECO:0007669"/>
    <property type="project" value="UniProtKB-EC"/>
</dbReference>
<dbReference type="NCBIfam" id="TIGR04183">
    <property type="entry name" value="Por_Secre_tail"/>
    <property type="match status" value="1"/>
</dbReference>
<evidence type="ECO:0000313" key="17">
    <source>
        <dbReference type="Proteomes" id="UP000488299"/>
    </source>
</evidence>
<dbReference type="GO" id="GO:0016020">
    <property type="term" value="C:membrane"/>
    <property type="evidence" value="ECO:0007669"/>
    <property type="project" value="TreeGrafter"/>
</dbReference>
<evidence type="ECO:0000256" key="8">
    <source>
        <dbReference type="ARBA" id="ARBA00022723"/>
    </source>
</evidence>
<dbReference type="GO" id="GO:0006508">
    <property type="term" value="P:proteolysis"/>
    <property type="evidence" value="ECO:0007669"/>
    <property type="project" value="UniProtKB-KW"/>
</dbReference>
<dbReference type="InterPro" id="IPR045357">
    <property type="entry name" value="Aminopeptidase_N-like_N"/>
</dbReference>
<dbReference type="InterPro" id="IPR026444">
    <property type="entry name" value="Secre_tail"/>
</dbReference>
<dbReference type="Gene3D" id="2.60.40.1730">
    <property type="entry name" value="tricorn interacting facor f3 domain"/>
    <property type="match status" value="1"/>
</dbReference>
<dbReference type="PANTHER" id="PTHR11533">
    <property type="entry name" value="PROTEASE M1 ZINC METALLOPROTEASE"/>
    <property type="match status" value="1"/>
</dbReference>
<keyword evidence="7" id="KW-0645">Protease</keyword>
<dbReference type="SUPFAM" id="SSF63737">
    <property type="entry name" value="Leukotriene A4 hydrolase N-terminal domain"/>
    <property type="match status" value="1"/>
</dbReference>